<keyword evidence="3" id="KW-0808">Transferase</keyword>
<dbReference type="Gene3D" id="3.90.550.10">
    <property type="entry name" value="Spore Coat Polysaccharide Biosynthesis Protein SpsA, Chain A"/>
    <property type="match status" value="1"/>
</dbReference>
<dbReference type="SUPFAM" id="SSF53448">
    <property type="entry name" value="Nucleotide-diphospho-sugar transferases"/>
    <property type="match status" value="1"/>
</dbReference>
<gene>
    <name evidence="3" type="ORF">SAMN05216337_100687</name>
</gene>
<evidence type="ECO:0000313" key="4">
    <source>
        <dbReference type="Proteomes" id="UP000199245"/>
    </source>
</evidence>
<evidence type="ECO:0000313" key="3">
    <source>
        <dbReference type="EMBL" id="SDC95009.1"/>
    </source>
</evidence>
<dbReference type="PANTHER" id="PTHR22916">
    <property type="entry name" value="GLYCOSYLTRANSFERASE"/>
    <property type="match status" value="1"/>
</dbReference>
<dbReference type="Proteomes" id="UP000199245">
    <property type="component" value="Unassembled WGS sequence"/>
</dbReference>
<dbReference type="AlphaFoldDB" id="A0A1G6QRM0"/>
<dbReference type="InterPro" id="IPR001173">
    <property type="entry name" value="Glyco_trans_2-like"/>
</dbReference>
<evidence type="ECO:0000256" key="1">
    <source>
        <dbReference type="SAM" id="MobiDB-lite"/>
    </source>
</evidence>
<evidence type="ECO:0000259" key="2">
    <source>
        <dbReference type="Pfam" id="PF00535"/>
    </source>
</evidence>
<feature type="region of interest" description="Disordered" evidence="1">
    <location>
        <begin position="1"/>
        <end position="25"/>
    </location>
</feature>
<dbReference type="CDD" id="cd00761">
    <property type="entry name" value="Glyco_tranf_GTA_type"/>
    <property type="match status" value="1"/>
</dbReference>
<protein>
    <submittedName>
        <fullName evidence="3">Glycosyl transferase family 2</fullName>
    </submittedName>
</protein>
<name>A0A1G6QRM0_9BRAD</name>
<feature type="domain" description="Glycosyltransferase 2-like" evidence="2">
    <location>
        <begin position="36"/>
        <end position="151"/>
    </location>
</feature>
<dbReference type="GO" id="GO:0016758">
    <property type="term" value="F:hexosyltransferase activity"/>
    <property type="evidence" value="ECO:0007669"/>
    <property type="project" value="UniProtKB-ARBA"/>
</dbReference>
<dbReference type="PANTHER" id="PTHR22916:SF64">
    <property type="entry name" value="TRANSFERASE, PUTATIVE-RELATED"/>
    <property type="match status" value="1"/>
</dbReference>
<dbReference type="InterPro" id="IPR029044">
    <property type="entry name" value="Nucleotide-diphossugar_trans"/>
</dbReference>
<dbReference type="EMBL" id="FMZW01000006">
    <property type="protein sequence ID" value="SDC95009.1"/>
    <property type="molecule type" value="Genomic_DNA"/>
</dbReference>
<accession>A0A1G6QRM0</accession>
<dbReference type="Pfam" id="PF00535">
    <property type="entry name" value="Glycos_transf_2"/>
    <property type="match status" value="1"/>
</dbReference>
<organism evidence="3 4">
    <name type="scientific">Bradyrhizobium brasilense</name>
    <dbReference type="NCBI Taxonomy" id="1419277"/>
    <lineage>
        <taxon>Bacteria</taxon>
        <taxon>Pseudomonadati</taxon>
        <taxon>Pseudomonadota</taxon>
        <taxon>Alphaproteobacteria</taxon>
        <taxon>Hyphomicrobiales</taxon>
        <taxon>Nitrobacteraceae</taxon>
        <taxon>Bradyrhizobium</taxon>
    </lineage>
</organism>
<reference evidence="3 4" key="1">
    <citation type="submission" date="2016-10" db="EMBL/GenBank/DDBJ databases">
        <authorList>
            <person name="de Groot N.N."/>
        </authorList>
    </citation>
    <scope>NUCLEOTIDE SEQUENCE [LARGE SCALE GENOMIC DNA]</scope>
    <source>
        <strain evidence="3 4">R5</strain>
    </source>
</reference>
<sequence length="342" mass="38654">MASGPKDITGSRPVDELDSRASSVPHSATPRRYVLISPCRDEGPYLRHTLDSVAAQSVPPALWIVVDDGSTDETPRILEEYAARLPYLRVVRRQDRGHRRVGPGVIEAFYDGLDQVSLGDFGYLCKLDMDLDLPPRYFELLMQRMEDNPRIGTTSGKPWFVHPQTGDLVPEVCGDEMSVGMTKFYRVECFGQIGGFVRQVMWDGIDCHRARMLGWIAESVDSEPIRFVHLRPQGASQKSIWAGRIRAGFGQYFMGTSPFYYLAVAASRLRAHPMFIGSIAMLWGYFSSWAKGLPRYNDPEFRRFLRTYQHACLRLGKRAATARLDAEQVARWQAGRQSPQGS</sequence>
<proteinExistence type="predicted"/>